<dbReference type="InterPro" id="IPR051010">
    <property type="entry name" value="BCAA_transport"/>
</dbReference>
<dbReference type="CDD" id="cd19984">
    <property type="entry name" value="PBP1_ABC_ligand_binding-like"/>
    <property type="match status" value="1"/>
</dbReference>
<dbReference type="SUPFAM" id="SSF53822">
    <property type="entry name" value="Periplasmic binding protein-like I"/>
    <property type="match status" value="1"/>
</dbReference>
<dbReference type="InterPro" id="IPR028081">
    <property type="entry name" value="Leu-bd"/>
</dbReference>
<feature type="domain" description="Leucine-binding protein" evidence="3">
    <location>
        <begin position="41"/>
        <end position="373"/>
    </location>
</feature>
<organism evidence="4">
    <name type="scientific">Candidatus Kentrum sp. DK</name>
    <dbReference type="NCBI Taxonomy" id="2126562"/>
    <lineage>
        <taxon>Bacteria</taxon>
        <taxon>Pseudomonadati</taxon>
        <taxon>Pseudomonadota</taxon>
        <taxon>Gammaproteobacteria</taxon>
        <taxon>Candidatus Kentrum</taxon>
    </lineage>
</organism>
<dbReference type="EMBL" id="CAADEY010000012">
    <property type="protein sequence ID" value="VFJ45712.1"/>
    <property type="molecule type" value="Genomic_DNA"/>
</dbReference>
<dbReference type="PANTHER" id="PTHR30483">
    <property type="entry name" value="LEUCINE-SPECIFIC-BINDING PROTEIN"/>
    <property type="match status" value="1"/>
</dbReference>
<reference evidence="4" key="1">
    <citation type="submission" date="2019-02" db="EMBL/GenBank/DDBJ databases">
        <authorList>
            <person name="Gruber-Vodicka R. H."/>
            <person name="Seah K. B. B."/>
        </authorList>
    </citation>
    <scope>NUCLEOTIDE SEQUENCE</scope>
    <source>
        <strain evidence="4">BECK_DK161</strain>
    </source>
</reference>
<keyword evidence="2" id="KW-0732">Signal</keyword>
<dbReference type="InterPro" id="IPR028082">
    <property type="entry name" value="Peripla_BP_I"/>
</dbReference>
<evidence type="ECO:0000259" key="3">
    <source>
        <dbReference type="Pfam" id="PF13458"/>
    </source>
</evidence>
<dbReference type="Pfam" id="PF13458">
    <property type="entry name" value="Peripla_BP_6"/>
    <property type="match status" value="1"/>
</dbReference>
<accession>A0A450S250</accession>
<sequence>MNKTKILIGAVALVVAVGAVFVLQKGGDTSPDVNDVNSVESIKIGAILPLTGDASSYGEDCQRGVTLALEDAKEEYQQPIDIVFEDTKADPKSAVSAFNKLTNLNKVQAIIGDMFSSTTLAVAPLAQQAGIILLTPTAADEKIPATGDYIFSIYPSASSEGRFMAKSLDPQAMRRVAVLYQNQTATKAIANAFVKAIQKRGGSVVLNESIPNEKSAYRSIMEKVAAETPTTIYLSAYRDPVALLIVMGKEMGLDVIYATQSTLYDEKALLDYPNKLDGVLISGPYFDKGNNSETIAKFSENYTERFSRTPSVWSAYGYDAAYILISALVKSARDGSKPQDELSGQIFNGLTGRTEIKNDRTIEKEMVLYRVENNKFIRD</sequence>
<dbReference type="Gene3D" id="3.40.50.2300">
    <property type="match status" value="2"/>
</dbReference>
<evidence type="ECO:0000313" key="4">
    <source>
        <dbReference type="EMBL" id="VFJ45712.1"/>
    </source>
</evidence>
<comment type="similarity">
    <text evidence="1">Belongs to the leucine-binding protein family.</text>
</comment>
<evidence type="ECO:0000256" key="2">
    <source>
        <dbReference type="ARBA" id="ARBA00022729"/>
    </source>
</evidence>
<protein>
    <submittedName>
        <fullName evidence="4">Amino acid/amide ABC transporter substrate-binding protein, HAAT family</fullName>
    </submittedName>
</protein>
<name>A0A450S250_9GAMM</name>
<proteinExistence type="inferred from homology"/>
<dbReference type="PANTHER" id="PTHR30483:SF6">
    <property type="entry name" value="PERIPLASMIC BINDING PROTEIN OF ABC TRANSPORTER FOR NATURAL AMINO ACIDS"/>
    <property type="match status" value="1"/>
</dbReference>
<dbReference type="AlphaFoldDB" id="A0A450S250"/>
<evidence type="ECO:0000256" key="1">
    <source>
        <dbReference type="ARBA" id="ARBA00010062"/>
    </source>
</evidence>
<gene>
    <name evidence="4" type="ORF">BECKDK2373C_GA0170839_101235</name>
</gene>